<sequence>MKESLQALIGKTVWVETLGQGIIGNLEEVNDKSIIITGKKTIVVNLEFVVSVQEQPLKEKKNKK</sequence>
<reference evidence="1 2" key="1">
    <citation type="submission" date="2019-01" db="EMBL/GenBank/DDBJ databases">
        <authorList>
            <consortium name="Pathogen Informatics"/>
        </authorList>
    </citation>
    <scope>NUCLEOTIDE SEQUENCE [LARGE SCALE GENOMIC DNA]</scope>
    <source>
        <strain evidence="1 2">NCTC10138</strain>
    </source>
</reference>
<dbReference type="RefSeq" id="WP_026391206.1">
    <property type="nucleotide sequence ID" value="NZ_LR215048.1"/>
</dbReference>
<dbReference type="KEGG" id="aaxa:NCTC10138_00769"/>
<keyword evidence="2" id="KW-1185">Reference proteome</keyword>
<evidence type="ECO:0000313" key="2">
    <source>
        <dbReference type="Proteomes" id="UP000289841"/>
    </source>
</evidence>
<dbReference type="Proteomes" id="UP000289841">
    <property type="component" value="Chromosome"/>
</dbReference>
<gene>
    <name evidence="1" type="ORF">NCTC10138_00769</name>
</gene>
<protein>
    <recommendedName>
        <fullName evidence="3">Preprotein translocase subunit YajC</fullName>
    </recommendedName>
</protein>
<dbReference type="AlphaFoldDB" id="A0A449BD74"/>
<accession>A0A449BD74</accession>
<dbReference type="STRING" id="1278311.GCA_000428705_01194"/>
<evidence type="ECO:0008006" key="3">
    <source>
        <dbReference type="Google" id="ProtNLM"/>
    </source>
</evidence>
<evidence type="ECO:0000313" key="1">
    <source>
        <dbReference type="EMBL" id="VEU80399.1"/>
    </source>
</evidence>
<organism evidence="1 2">
    <name type="scientific">Haploplasma axanthum</name>
    <name type="common">Acholeplasma axanthum</name>
    <dbReference type="NCBI Taxonomy" id="29552"/>
    <lineage>
        <taxon>Bacteria</taxon>
        <taxon>Bacillati</taxon>
        <taxon>Mycoplasmatota</taxon>
        <taxon>Mollicutes</taxon>
        <taxon>Acholeplasmatales</taxon>
        <taxon>Acholeplasmataceae</taxon>
        <taxon>Haploplasma</taxon>
    </lineage>
</organism>
<proteinExistence type="predicted"/>
<dbReference type="EMBL" id="LR215048">
    <property type="protein sequence ID" value="VEU80399.1"/>
    <property type="molecule type" value="Genomic_DNA"/>
</dbReference>
<name>A0A449BD74_HAPAX</name>